<accession>A0A2S8I8X8</accession>
<dbReference type="InterPro" id="IPR016931">
    <property type="entry name" value="UCP029658_TPR"/>
</dbReference>
<proteinExistence type="predicted"/>
<gene>
    <name evidence="1" type="ORF">C5615_32495</name>
</gene>
<dbReference type="PROSITE" id="PS51257">
    <property type="entry name" value="PROKAR_LIPOPROTEIN"/>
    <property type="match status" value="1"/>
</dbReference>
<reference evidence="1 2" key="1">
    <citation type="submission" date="2018-02" db="EMBL/GenBank/DDBJ databases">
        <title>Draft genome sequencing of Burkholderia cepacia Y14-15.</title>
        <authorList>
            <person name="Zheng B.-X."/>
        </authorList>
    </citation>
    <scope>NUCLEOTIDE SEQUENCE [LARGE SCALE GENOMIC DNA]</scope>
    <source>
        <strain evidence="1 2">Y14-15</strain>
    </source>
</reference>
<dbReference type="AlphaFoldDB" id="A0A2S8I8X8"/>
<evidence type="ECO:0000313" key="2">
    <source>
        <dbReference type="Proteomes" id="UP000238206"/>
    </source>
</evidence>
<dbReference type="RefSeq" id="WP_034184263.1">
    <property type="nucleotide sequence ID" value="NZ_PUIQ01000061.1"/>
</dbReference>
<dbReference type="InterPro" id="IPR011990">
    <property type="entry name" value="TPR-like_helical_dom_sf"/>
</dbReference>
<dbReference type="PIRSF" id="PIRSF029658">
    <property type="entry name" value="UCP029658_TPR"/>
    <property type="match status" value="1"/>
</dbReference>
<dbReference type="Gene3D" id="1.25.40.10">
    <property type="entry name" value="Tetratricopeptide repeat domain"/>
    <property type="match status" value="1"/>
</dbReference>
<sequence>MNRFGRIRAIAGWAALALLASGCSLFKESGYGIGAQAERGALMQAAADKNAPPDTPGMYLGLIERMQGQGLYFASLAHIDQYEKQYGISPDTILLRADALRATGQYDAGIAAYTKLLTTPLAARGYRGLGLIAGVQGDFALAAQQLDQACALAPTDAATLSDLAYARMRDGDLQAGRVPLLKAAELDQKSPKILSNLALYLLASGRAKDARRLMDQQKLSPAVRNEIRDDAAKIAAAARAKQLAAMRAPHGTSAQPVASSDGLDLSVPLLQRFAR</sequence>
<protein>
    <submittedName>
        <fullName evidence="1">Pilus assembly protein</fullName>
    </submittedName>
</protein>
<dbReference type="Proteomes" id="UP000238206">
    <property type="component" value="Unassembled WGS sequence"/>
</dbReference>
<dbReference type="EMBL" id="PUIQ01000061">
    <property type="protein sequence ID" value="PQP11129.1"/>
    <property type="molecule type" value="Genomic_DNA"/>
</dbReference>
<name>A0A2S8I8X8_BURCE</name>
<dbReference type="SUPFAM" id="SSF48452">
    <property type="entry name" value="TPR-like"/>
    <property type="match status" value="1"/>
</dbReference>
<organism evidence="1 2">
    <name type="scientific">Burkholderia cepacia</name>
    <name type="common">Pseudomonas cepacia</name>
    <dbReference type="NCBI Taxonomy" id="292"/>
    <lineage>
        <taxon>Bacteria</taxon>
        <taxon>Pseudomonadati</taxon>
        <taxon>Pseudomonadota</taxon>
        <taxon>Betaproteobacteria</taxon>
        <taxon>Burkholderiales</taxon>
        <taxon>Burkholderiaceae</taxon>
        <taxon>Burkholderia</taxon>
        <taxon>Burkholderia cepacia complex</taxon>
    </lineage>
</organism>
<comment type="caution">
    <text evidence="1">The sequence shown here is derived from an EMBL/GenBank/DDBJ whole genome shotgun (WGS) entry which is preliminary data.</text>
</comment>
<evidence type="ECO:0000313" key="1">
    <source>
        <dbReference type="EMBL" id="PQP11129.1"/>
    </source>
</evidence>